<name>A0A1B7NLS8_9EURO</name>
<comment type="caution">
    <text evidence="2">The sequence shown here is derived from an EMBL/GenBank/DDBJ whole genome shotgun (WGS) entry which is preliminary data.</text>
</comment>
<dbReference type="Proteomes" id="UP000091918">
    <property type="component" value="Unassembled WGS sequence"/>
</dbReference>
<evidence type="ECO:0000313" key="2">
    <source>
        <dbReference type="EMBL" id="OAX77646.1"/>
    </source>
</evidence>
<evidence type="ECO:0000256" key="1">
    <source>
        <dbReference type="SAM" id="MobiDB-lite"/>
    </source>
</evidence>
<protein>
    <submittedName>
        <fullName evidence="2">Uncharacterized protein</fullName>
    </submittedName>
</protein>
<gene>
    <name evidence="2" type="ORF">ACJ72_08054</name>
</gene>
<evidence type="ECO:0000313" key="3">
    <source>
        <dbReference type="Proteomes" id="UP000091918"/>
    </source>
</evidence>
<dbReference type="EMBL" id="LGUA01002227">
    <property type="protein sequence ID" value="OAX77646.1"/>
    <property type="molecule type" value="Genomic_DNA"/>
</dbReference>
<proteinExistence type="predicted"/>
<feature type="region of interest" description="Disordered" evidence="1">
    <location>
        <begin position="35"/>
        <end position="57"/>
    </location>
</feature>
<reference evidence="2 3" key="1">
    <citation type="submission" date="2015-07" db="EMBL/GenBank/DDBJ databases">
        <title>Emmonsia species relationships and genome sequence.</title>
        <authorList>
            <person name="Cuomo C.A."/>
            <person name="Schwartz I.S."/>
            <person name="Kenyon C."/>
            <person name="de Hoog G.S."/>
            <person name="Govender N.P."/>
            <person name="Botha A."/>
            <person name="Moreno L."/>
            <person name="de Vries M."/>
            <person name="Munoz J.F."/>
            <person name="Stielow J.B."/>
        </authorList>
    </citation>
    <scope>NUCLEOTIDE SEQUENCE [LARGE SCALE GENOMIC DNA]</scope>
    <source>
        <strain evidence="2 3">CBS 136260</strain>
    </source>
</reference>
<dbReference type="AlphaFoldDB" id="A0A1B7NLS8"/>
<organism evidence="2 3">
    <name type="scientific">Emergomyces africanus</name>
    <dbReference type="NCBI Taxonomy" id="1955775"/>
    <lineage>
        <taxon>Eukaryota</taxon>
        <taxon>Fungi</taxon>
        <taxon>Dikarya</taxon>
        <taxon>Ascomycota</taxon>
        <taxon>Pezizomycotina</taxon>
        <taxon>Eurotiomycetes</taxon>
        <taxon>Eurotiomycetidae</taxon>
        <taxon>Onygenales</taxon>
        <taxon>Ajellomycetaceae</taxon>
        <taxon>Emergomyces</taxon>
    </lineage>
</organism>
<accession>A0A1B7NLS8</accession>
<keyword evidence="3" id="KW-1185">Reference proteome</keyword>
<sequence>MSGKELVNAFTIRVNTCLVLTYLINLFPQPFDHASQINPHGGISNPERTLNLKGNEE</sequence>